<dbReference type="Gene3D" id="1.25.10.10">
    <property type="entry name" value="Leucine-rich Repeat Variant"/>
    <property type="match status" value="2"/>
</dbReference>
<evidence type="ECO:0008006" key="4">
    <source>
        <dbReference type="Google" id="ProtNLM"/>
    </source>
</evidence>
<dbReference type="PROSITE" id="PS50077">
    <property type="entry name" value="HEAT_REPEAT"/>
    <property type="match status" value="1"/>
</dbReference>
<dbReference type="Pfam" id="PF13646">
    <property type="entry name" value="HEAT_2"/>
    <property type="match status" value="1"/>
</dbReference>
<sequence>MKRLIFSFTLLFAATQVWAQAQIKQPGKLHASAVAIVVDETTYRATQPAIDAYKNMLETKEGLSAYLVVHTWKDAQEVKDVLQQLYKKPLQLEGAVLIGNIPVPMIRNAQHLTTALKIDELKYDMERSSVASDRFYDDLHLQFRFVSQDEKKPLLFYYELTEQSPQVVHSDFYSARISPNGDANTQYAAIRDFLAKAVAARDKKDTLDHVLTFAGPSYNSESLSAWLDENDALKEVFPLAWKHPYQHRHLNYRMEEQMKFRLLSELQRPQLDLAIFTNHGLTALQHVNGIYSSDDASEVLEHLQLFVRADYRKLVKRGQEPAKVIATLSKRYNVTSSWFDQVDSLRVSDSLAIAATDIVTADMAHIAPQPRMMFFNACGNAAFHEEDNLANAYLFNKGNTVVAHGNTINVLQDKWLLQQLGALSYGVRAGIWATRTNTLESQLIGDPTFHFANPYSTDLNKLLLTAGGKLATWQQLLKSSDPALQAVALSAIYRLQGAACSPLLAQTFRQSASPNVRMQCLTLLAQTGNDTYRDVLELALKDNYELIRRKASDWIAKDGSDRFIAPLVQNMLERPDDERIVYTNYKALALMDWDKVKAAVEAQTDAATWIYNVKGYRKMWLQKIQKDQTTATTALKNIQDPNQKESIRWSAIRSLRNGNYHKLVPALLEIAKDNTQPVQIRTGVLEALGWFSTSYQKPLILEACEKISKDNSNDEAVIREAVQTRARLTEWTLF</sequence>
<feature type="chain" id="PRO_5011520559" description="HEAT repeat-containing protein" evidence="1">
    <location>
        <begin position="20"/>
        <end position="734"/>
    </location>
</feature>
<protein>
    <recommendedName>
        <fullName evidence="4">HEAT repeat-containing protein</fullName>
    </recommendedName>
</protein>
<name>A0A1I0RPK5_9BACT</name>
<keyword evidence="1" id="KW-0732">Signal</keyword>
<dbReference type="InterPro" id="IPR016024">
    <property type="entry name" value="ARM-type_fold"/>
</dbReference>
<reference evidence="3" key="1">
    <citation type="submission" date="2016-10" db="EMBL/GenBank/DDBJ databases">
        <authorList>
            <person name="Varghese N."/>
            <person name="Submissions S."/>
        </authorList>
    </citation>
    <scope>NUCLEOTIDE SEQUENCE [LARGE SCALE GENOMIC DNA]</scope>
    <source>
        <strain evidence="3">DSM 3695</strain>
    </source>
</reference>
<keyword evidence="3" id="KW-1185">Reference proteome</keyword>
<evidence type="ECO:0000256" key="1">
    <source>
        <dbReference type="SAM" id="SignalP"/>
    </source>
</evidence>
<dbReference type="InterPro" id="IPR021133">
    <property type="entry name" value="HEAT_type_2"/>
</dbReference>
<dbReference type="Proteomes" id="UP000199310">
    <property type="component" value="Unassembled WGS sequence"/>
</dbReference>
<dbReference type="RefSeq" id="WP_089896325.1">
    <property type="nucleotide sequence ID" value="NZ_FOJG01000001.1"/>
</dbReference>
<dbReference type="InterPro" id="IPR011989">
    <property type="entry name" value="ARM-like"/>
</dbReference>
<accession>A0A1I0RPK5</accession>
<proteinExistence type="predicted"/>
<dbReference type="EMBL" id="FOJG01000001">
    <property type="protein sequence ID" value="SEW43206.1"/>
    <property type="molecule type" value="Genomic_DNA"/>
</dbReference>
<organism evidence="2 3">
    <name type="scientific">Chitinophaga arvensicola</name>
    <dbReference type="NCBI Taxonomy" id="29529"/>
    <lineage>
        <taxon>Bacteria</taxon>
        <taxon>Pseudomonadati</taxon>
        <taxon>Bacteroidota</taxon>
        <taxon>Chitinophagia</taxon>
        <taxon>Chitinophagales</taxon>
        <taxon>Chitinophagaceae</taxon>
        <taxon>Chitinophaga</taxon>
    </lineage>
</organism>
<evidence type="ECO:0000313" key="2">
    <source>
        <dbReference type="EMBL" id="SEW43206.1"/>
    </source>
</evidence>
<evidence type="ECO:0000313" key="3">
    <source>
        <dbReference type="Proteomes" id="UP000199310"/>
    </source>
</evidence>
<dbReference type="AlphaFoldDB" id="A0A1I0RPK5"/>
<dbReference type="STRING" id="29529.SAMN04488122_3188"/>
<dbReference type="SUPFAM" id="SSF48371">
    <property type="entry name" value="ARM repeat"/>
    <property type="match status" value="1"/>
</dbReference>
<dbReference type="OrthoDB" id="619585at2"/>
<gene>
    <name evidence="2" type="ORF">SAMN04488122_3188</name>
</gene>
<feature type="signal peptide" evidence="1">
    <location>
        <begin position="1"/>
        <end position="19"/>
    </location>
</feature>